<dbReference type="InterPro" id="IPR007730">
    <property type="entry name" value="SPOR-like_dom"/>
</dbReference>
<keyword evidence="2" id="KW-0472">Membrane</keyword>
<evidence type="ECO:0000313" key="5">
    <source>
        <dbReference type="Proteomes" id="UP000825799"/>
    </source>
</evidence>
<feature type="compositionally biased region" description="Low complexity" evidence="1">
    <location>
        <begin position="181"/>
        <end position="198"/>
    </location>
</feature>
<evidence type="ECO:0000256" key="2">
    <source>
        <dbReference type="SAM" id="Phobius"/>
    </source>
</evidence>
<keyword evidence="5" id="KW-1185">Reference proteome</keyword>
<gene>
    <name evidence="4" type="ORF">K1X15_06920</name>
</gene>
<feature type="domain" description="SPOR" evidence="3">
    <location>
        <begin position="582"/>
        <end position="664"/>
    </location>
</feature>
<dbReference type="PROSITE" id="PS51724">
    <property type="entry name" value="SPOR"/>
    <property type="match status" value="1"/>
</dbReference>
<evidence type="ECO:0000313" key="4">
    <source>
        <dbReference type="EMBL" id="QYO78278.1"/>
    </source>
</evidence>
<proteinExistence type="predicted"/>
<dbReference type="Pfam" id="PF05036">
    <property type="entry name" value="SPOR"/>
    <property type="match status" value="1"/>
</dbReference>
<evidence type="ECO:0000259" key="3">
    <source>
        <dbReference type="PROSITE" id="PS51724"/>
    </source>
</evidence>
<evidence type="ECO:0000256" key="1">
    <source>
        <dbReference type="SAM" id="MobiDB-lite"/>
    </source>
</evidence>
<feature type="region of interest" description="Disordered" evidence="1">
    <location>
        <begin position="181"/>
        <end position="213"/>
    </location>
</feature>
<feature type="compositionally biased region" description="Low complexity" evidence="1">
    <location>
        <begin position="130"/>
        <end position="157"/>
    </location>
</feature>
<feature type="compositionally biased region" description="Pro residues" evidence="1">
    <location>
        <begin position="99"/>
        <end position="117"/>
    </location>
</feature>
<dbReference type="Gene3D" id="3.30.70.1070">
    <property type="entry name" value="Sporulation related repeat"/>
    <property type="match status" value="1"/>
</dbReference>
<feature type="compositionally biased region" description="Low complexity" evidence="1">
    <location>
        <begin position="254"/>
        <end position="267"/>
    </location>
</feature>
<feature type="region of interest" description="Disordered" evidence="1">
    <location>
        <begin position="238"/>
        <end position="267"/>
    </location>
</feature>
<keyword evidence="2" id="KW-0812">Transmembrane</keyword>
<dbReference type="InterPro" id="IPR036680">
    <property type="entry name" value="SPOR-like_sf"/>
</dbReference>
<dbReference type="Proteomes" id="UP000825799">
    <property type="component" value="Chromosome"/>
</dbReference>
<organism evidence="4 5">
    <name type="scientific">Devosia salina</name>
    <dbReference type="NCBI Taxonomy" id="2860336"/>
    <lineage>
        <taxon>Bacteria</taxon>
        <taxon>Pseudomonadati</taxon>
        <taxon>Pseudomonadota</taxon>
        <taxon>Alphaproteobacteria</taxon>
        <taxon>Hyphomicrobiales</taxon>
        <taxon>Devosiaceae</taxon>
        <taxon>Devosia</taxon>
    </lineage>
</organism>
<feature type="transmembrane region" description="Helical" evidence="2">
    <location>
        <begin position="325"/>
        <end position="346"/>
    </location>
</feature>
<dbReference type="RefSeq" id="WP_220306757.1">
    <property type="nucleotide sequence ID" value="NZ_CP080590.1"/>
</dbReference>
<sequence>MAAQTEAPDDLIAELARLMADDARVNQPPANEPAAPVRIPGDSPATPAPRFDFSANDRAKAPSSPVRIPGGDAGAGQGAEPFAFDFEIGRPATTAAPVSPVPAGPAPTPPRAENPKPPAEEPAALDQDSLADLIAAELAADMAPEPAAPEAEAQSDATPDADNFGVPPVFGLGSANAVTAPVAPAPQAEPQAAAVSEPELPEPPRKPDDGMLDPLDEIERLVGPAVRMNAANPAPALRSLATPTLPEPSPAAPPETQATPKAATPAADPAIQVNSVDEAILAAAAATGAHVEWVNAGASEPDEVSVDETYAEPARAAGFRLNRAVVGPLVAVGLLAVAGFGLYWALGQGGGSTGPAPLLVADTTPTKEVPEADVSATTAQSVVFNEISGTDAPADEQIVSRDQADTEAVVAANSPVSISGVIADADGGTVDPNQDGLVNRKVRTVTVRPDGTIVSGVDSLAGSSILPVDRPNVPDVPGADFSTPDLIASAATDAGSAAPAASAETTPVLDVAVAEPGAVIPVVDAAGAPVAGRSVTMPMQRPDDFAALAASAIAAAQATPLAAAPAASTPVAAAPAPAATSAVTPAAAYVQMASQRSEEAARQSAQAVATRYGVLFSGVSPEIQRVDLGERGIYYRVLVPAASRESAANICTNVKAAGGDCLLL</sequence>
<accession>A0ABX8WHC7</accession>
<name>A0ABX8WHC7_9HYPH</name>
<protein>
    <submittedName>
        <fullName evidence="4">SPOR domain-containing protein</fullName>
    </submittedName>
</protein>
<feature type="region of interest" description="Disordered" evidence="1">
    <location>
        <begin position="24"/>
        <end position="168"/>
    </location>
</feature>
<keyword evidence="2" id="KW-1133">Transmembrane helix</keyword>
<reference evidence="4 5" key="1">
    <citation type="submission" date="2021-08" db="EMBL/GenBank/DDBJ databases">
        <title>Devosia salina sp. nov., isolated from the South China Sea sediment.</title>
        <authorList>
            <person name="Zhou Z."/>
        </authorList>
    </citation>
    <scope>NUCLEOTIDE SEQUENCE [LARGE SCALE GENOMIC DNA]</scope>
    <source>
        <strain evidence="4 5">SCS-3</strain>
    </source>
</reference>
<dbReference type="EMBL" id="CP080590">
    <property type="protein sequence ID" value="QYO78278.1"/>
    <property type="molecule type" value="Genomic_DNA"/>
</dbReference>